<evidence type="ECO:0000256" key="7">
    <source>
        <dbReference type="ARBA" id="ARBA00023180"/>
    </source>
</evidence>
<sequence>IATIAGVVLGIALGIAMREAHLSQLDITYFAFPGDILLRMLKMMILPLIVCSLITGVANLDQKASGKLGGLAVTYYMTTTLIAVIIGIVLVVTINPENSIRVNIQTYLFTLHHCMVTRNLMFKLFQEFVPRKLSSSVFSTGNYDRIYPTVHNIPPMTRRPWLTYNQTILQLYQTTREPIIAEMNVTSIVPIVTNSSTTIAYELTTIVEQNVTVDYRLVSLVLYWAVLVGSYKLGINVLGIICFCITFGVIIGGMGKEGEILVRFFTAFNEAVMKIVGIVIWYAPIGIIFLIAGEIMKMQDPAKVLEQLGLYMATVIAGLAIHGLIVLPLIYFIVVRKNPFVYLSGVLQIFLNNLFFMTCKIAITLVCVSSMYNMMGVSHLRYHNPPVATSSSSATLPVTVNCLEKNNKVDKRITRFVVPIGATINMDGTALYEAVAAIFIAQANGIVLNFGQIVTVSITATFASIGAAGVPQAGLVTLIIVLTAVGLPVEDITLILAIDWLLDRIRTTVNVLGDSIGAGVIAHICRKDLADKRT</sequence>
<dbReference type="InterPro" id="IPR018107">
    <property type="entry name" value="Na-dicarboxylate_symporter_CS"/>
</dbReference>
<dbReference type="PANTHER" id="PTHR11958">
    <property type="entry name" value="SODIUM/DICARBOXYLATE SYMPORTER-RELATED"/>
    <property type="match status" value="1"/>
</dbReference>
<reference evidence="9" key="2">
    <citation type="submission" date="2025-08" db="UniProtKB">
        <authorList>
            <consortium name="Ensembl"/>
        </authorList>
    </citation>
    <scope>IDENTIFICATION</scope>
</reference>
<keyword evidence="6 8" id="KW-0472">Membrane</keyword>
<keyword evidence="5 8" id="KW-1133">Transmembrane helix</keyword>
<reference evidence="9" key="3">
    <citation type="submission" date="2025-09" db="UniProtKB">
        <authorList>
            <consortium name="Ensembl"/>
        </authorList>
    </citation>
    <scope>IDENTIFICATION</scope>
</reference>
<dbReference type="GO" id="GO:0015175">
    <property type="term" value="F:neutral L-amino acid transmembrane transporter activity"/>
    <property type="evidence" value="ECO:0007669"/>
    <property type="project" value="TreeGrafter"/>
</dbReference>
<feature type="transmembrane region" description="Helical" evidence="8">
    <location>
        <begin position="475"/>
        <end position="498"/>
    </location>
</feature>
<proteinExistence type="inferred from homology"/>
<evidence type="ECO:0000256" key="4">
    <source>
        <dbReference type="ARBA" id="ARBA00022847"/>
    </source>
</evidence>
<keyword evidence="3 8" id="KW-0812">Transmembrane</keyword>
<organism evidence="9 10">
    <name type="scientific">Ciona savignyi</name>
    <name type="common">Pacific transparent sea squirt</name>
    <dbReference type="NCBI Taxonomy" id="51511"/>
    <lineage>
        <taxon>Eukaryota</taxon>
        <taxon>Metazoa</taxon>
        <taxon>Chordata</taxon>
        <taxon>Tunicata</taxon>
        <taxon>Ascidiacea</taxon>
        <taxon>Phlebobranchia</taxon>
        <taxon>Cionidae</taxon>
        <taxon>Ciona</taxon>
    </lineage>
</organism>
<dbReference type="InParanoid" id="H2YDN1"/>
<dbReference type="InterPro" id="IPR001991">
    <property type="entry name" value="Na-dicarboxylate_symporter"/>
</dbReference>
<keyword evidence="10" id="KW-1185">Reference proteome</keyword>
<dbReference type="Proteomes" id="UP000007875">
    <property type="component" value="Unassembled WGS sequence"/>
</dbReference>
<evidence type="ECO:0000256" key="2">
    <source>
        <dbReference type="ARBA" id="ARBA00022448"/>
    </source>
</evidence>
<dbReference type="PRINTS" id="PR00173">
    <property type="entry name" value="EDTRNSPORT"/>
</dbReference>
<dbReference type="eggNOG" id="KOG3787">
    <property type="taxonomic scope" value="Eukaryota"/>
</dbReference>
<feature type="transmembrane region" description="Helical" evidence="8">
    <location>
        <begin position="308"/>
        <end position="334"/>
    </location>
</feature>
<dbReference type="InterPro" id="IPR050746">
    <property type="entry name" value="DAACS"/>
</dbReference>
<dbReference type="GeneTree" id="ENSGT00940000155397"/>
<evidence type="ECO:0000256" key="3">
    <source>
        <dbReference type="ARBA" id="ARBA00022692"/>
    </source>
</evidence>
<feature type="transmembrane region" description="Helical" evidence="8">
    <location>
        <begin position="72"/>
        <end position="94"/>
    </location>
</feature>
<feature type="transmembrane region" description="Helical" evidence="8">
    <location>
        <begin position="354"/>
        <end position="372"/>
    </location>
</feature>
<dbReference type="AlphaFoldDB" id="H2YDN1"/>
<evidence type="ECO:0000313" key="10">
    <source>
        <dbReference type="Proteomes" id="UP000007875"/>
    </source>
</evidence>
<dbReference type="SUPFAM" id="SSF118215">
    <property type="entry name" value="Proton glutamate symport protein"/>
    <property type="match status" value="2"/>
</dbReference>
<evidence type="ECO:0000256" key="6">
    <source>
        <dbReference type="ARBA" id="ARBA00023136"/>
    </source>
</evidence>
<dbReference type="Gene3D" id="1.10.3860.10">
    <property type="entry name" value="Sodium:dicarboxylate symporter"/>
    <property type="match status" value="2"/>
</dbReference>
<keyword evidence="4 8" id="KW-0769">Symport</keyword>
<dbReference type="GO" id="GO:0005313">
    <property type="term" value="F:L-glutamate transmembrane transporter activity"/>
    <property type="evidence" value="ECO:0007669"/>
    <property type="project" value="TreeGrafter"/>
</dbReference>
<dbReference type="Ensembl" id="ENSCSAVT00000003482.1">
    <property type="protein sequence ID" value="ENSCSAVP00000003429.1"/>
    <property type="gene ID" value="ENSCSAVG00000002043.1"/>
</dbReference>
<dbReference type="STRING" id="51511.ENSCSAVP00000003429"/>
<dbReference type="InterPro" id="IPR036458">
    <property type="entry name" value="Na:dicarbo_symporter_sf"/>
</dbReference>
<dbReference type="PANTHER" id="PTHR11958:SF63">
    <property type="entry name" value="AMINO ACID TRANSPORTER"/>
    <property type="match status" value="1"/>
</dbReference>
<keyword evidence="7" id="KW-0325">Glycoprotein</keyword>
<dbReference type="Pfam" id="PF00375">
    <property type="entry name" value="SDF"/>
    <property type="match status" value="2"/>
</dbReference>
<dbReference type="GO" id="GO:0005886">
    <property type="term" value="C:plasma membrane"/>
    <property type="evidence" value="ECO:0007669"/>
    <property type="project" value="TreeGrafter"/>
</dbReference>
<protein>
    <recommendedName>
        <fullName evidence="8">Amino acid transporter</fullName>
    </recommendedName>
</protein>
<dbReference type="GO" id="GO:0015501">
    <property type="term" value="F:glutamate:sodium symporter activity"/>
    <property type="evidence" value="ECO:0007669"/>
    <property type="project" value="TreeGrafter"/>
</dbReference>
<evidence type="ECO:0000256" key="8">
    <source>
        <dbReference type="RuleBase" id="RU361216"/>
    </source>
</evidence>
<dbReference type="PROSITE" id="PS00713">
    <property type="entry name" value="NA_DICARBOXYL_SYMP_1"/>
    <property type="match status" value="1"/>
</dbReference>
<keyword evidence="2 8" id="KW-0813">Transport</keyword>
<accession>H2YDN1</accession>
<comment type="similarity">
    <text evidence="8">Belongs to the dicarboxylate/amino acid:cation symporter (DAACS) (TC 2.A.23) family.</text>
</comment>
<evidence type="ECO:0000256" key="1">
    <source>
        <dbReference type="ARBA" id="ARBA00004141"/>
    </source>
</evidence>
<name>H2YDN1_CIOSA</name>
<dbReference type="PROSITE" id="PS00714">
    <property type="entry name" value="NA_DICARBOXYL_SYMP_2"/>
    <property type="match status" value="1"/>
</dbReference>
<feature type="transmembrane region" description="Helical" evidence="8">
    <location>
        <begin position="36"/>
        <end position="60"/>
    </location>
</feature>
<feature type="transmembrane region" description="Helical" evidence="8">
    <location>
        <begin position="233"/>
        <end position="255"/>
    </location>
</feature>
<reference evidence="10" key="1">
    <citation type="submission" date="2003-08" db="EMBL/GenBank/DDBJ databases">
        <authorList>
            <person name="Birren B."/>
            <person name="Nusbaum C."/>
            <person name="Abebe A."/>
            <person name="Abouelleil A."/>
            <person name="Adekoya E."/>
            <person name="Ait-zahra M."/>
            <person name="Allen N."/>
            <person name="Allen T."/>
            <person name="An P."/>
            <person name="Anderson M."/>
            <person name="Anderson S."/>
            <person name="Arachchi H."/>
            <person name="Armbruster J."/>
            <person name="Bachantsang P."/>
            <person name="Baldwin J."/>
            <person name="Barry A."/>
            <person name="Bayul T."/>
            <person name="Blitshsteyn B."/>
            <person name="Bloom T."/>
            <person name="Blye J."/>
            <person name="Boguslavskiy L."/>
            <person name="Borowsky M."/>
            <person name="Boukhgalter B."/>
            <person name="Brunache A."/>
            <person name="Butler J."/>
            <person name="Calixte N."/>
            <person name="Calvo S."/>
            <person name="Camarata J."/>
            <person name="Campo K."/>
            <person name="Chang J."/>
            <person name="Cheshatsang Y."/>
            <person name="Citroen M."/>
            <person name="Collymore A."/>
            <person name="Considine T."/>
            <person name="Cook A."/>
            <person name="Cooke P."/>
            <person name="Corum B."/>
            <person name="Cuomo C."/>
            <person name="David R."/>
            <person name="Dawoe T."/>
            <person name="Degray S."/>
            <person name="Dodge S."/>
            <person name="Dooley K."/>
            <person name="Dorje P."/>
            <person name="Dorjee K."/>
            <person name="Dorris L."/>
            <person name="Duffey N."/>
            <person name="Dupes A."/>
            <person name="Elkins T."/>
            <person name="Engels R."/>
            <person name="Erickson J."/>
            <person name="Farina A."/>
            <person name="Faro S."/>
            <person name="Ferreira P."/>
            <person name="Fischer H."/>
            <person name="Fitzgerald M."/>
            <person name="Foley K."/>
            <person name="Gage D."/>
            <person name="Galagan J."/>
            <person name="Gearin G."/>
            <person name="Gnerre S."/>
            <person name="Gnirke A."/>
            <person name="Goyette A."/>
            <person name="Graham J."/>
            <person name="Grandbois E."/>
            <person name="Gyaltsen K."/>
            <person name="Hafez N."/>
            <person name="Hagopian D."/>
            <person name="Hagos B."/>
            <person name="Hall J."/>
            <person name="Hatcher B."/>
            <person name="Heller A."/>
            <person name="Higgins H."/>
            <person name="Honan T."/>
            <person name="Horn A."/>
            <person name="Houde N."/>
            <person name="Hughes L."/>
            <person name="Hulme W."/>
            <person name="Husby E."/>
            <person name="Iliev I."/>
            <person name="Jaffe D."/>
            <person name="Jones C."/>
            <person name="Kamal M."/>
            <person name="Kamat A."/>
            <person name="Kamvysselis M."/>
            <person name="Karlsson E."/>
            <person name="Kells C."/>
            <person name="Kieu A."/>
            <person name="Kisner P."/>
            <person name="Kodira C."/>
            <person name="Kulbokas E."/>
            <person name="Labutti K."/>
            <person name="Lama D."/>
            <person name="Landers T."/>
            <person name="Leger J."/>
            <person name="Levine S."/>
            <person name="Lewis D."/>
            <person name="Lewis T."/>
            <person name="Lindblad-toh K."/>
            <person name="Liu X."/>
            <person name="Lokyitsang T."/>
            <person name="Lokyitsang Y."/>
            <person name="Lucien O."/>
            <person name="Lui A."/>
            <person name="Ma L.J."/>
            <person name="Mabbitt R."/>
            <person name="Macdonald J."/>
            <person name="Maclean C."/>
            <person name="Major J."/>
            <person name="Manning J."/>
            <person name="Marabella R."/>
            <person name="Maru K."/>
            <person name="Matthews C."/>
            <person name="Mauceli E."/>
            <person name="Mccarthy M."/>
            <person name="Mcdonough S."/>
            <person name="Mcghee T."/>
            <person name="Meldrim J."/>
            <person name="Meneus L."/>
            <person name="Mesirov J."/>
            <person name="Mihalev A."/>
            <person name="Mihova T."/>
            <person name="Mikkelsen T."/>
            <person name="Mlenga V."/>
            <person name="Moru K."/>
            <person name="Mozes J."/>
            <person name="Mulrain L."/>
            <person name="Munson G."/>
            <person name="Naylor J."/>
            <person name="Newes C."/>
            <person name="Nguyen C."/>
            <person name="Nguyen N."/>
            <person name="Nguyen T."/>
            <person name="Nicol R."/>
            <person name="Nielsen C."/>
            <person name="Nizzari M."/>
            <person name="Norbu C."/>
            <person name="Norbu N."/>
            <person name="O'donnell P."/>
            <person name="Okoawo O."/>
            <person name="O'leary S."/>
            <person name="Omotosho B."/>
            <person name="O'neill K."/>
            <person name="Osman S."/>
            <person name="Parker S."/>
            <person name="Perrin D."/>
            <person name="Phunkhang P."/>
            <person name="Piqani B."/>
            <person name="Purcell S."/>
            <person name="Rachupka T."/>
            <person name="Ramasamy U."/>
            <person name="Rameau R."/>
            <person name="Ray V."/>
            <person name="Raymond C."/>
            <person name="Retta R."/>
            <person name="Richardson S."/>
            <person name="Rise C."/>
            <person name="Rodriguez J."/>
            <person name="Rogers J."/>
            <person name="Rogov P."/>
            <person name="Rutman M."/>
            <person name="Schupbach R."/>
            <person name="Seaman C."/>
            <person name="Settipalli S."/>
            <person name="Sharpe T."/>
            <person name="Sheridan J."/>
            <person name="Sherpa N."/>
            <person name="Shi J."/>
            <person name="Smirnov S."/>
            <person name="Smith C."/>
            <person name="Sougnez C."/>
            <person name="Spencer B."/>
            <person name="Stalker J."/>
            <person name="Stange-thomann N."/>
            <person name="Stavropoulos S."/>
            <person name="Stetson K."/>
            <person name="Stone C."/>
            <person name="Stone S."/>
            <person name="Stubbs M."/>
            <person name="Talamas J."/>
            <person name="Tchuinga P."/>
            <person name="Tenzing P."/>
            <person name="Tesfaye S."/>
            <person name="Theodore J."/>
            <person name="Thoulutsang Y."/>
            <person name="Topham K."/>
            <person name="Towey S."/>
            <person name="Tsamla T."/>
            <person name="Tsomo N."/>
            <person name="Vallee D."/>
            <person name="Vassiliev H."/>
            <person name="Venkataraman V."/>
            <person name="Vinson J."/>
            <person name="Vo A."/>
            <person name="Wade C."/>
            <person name="Wang S."/>
            <person name="Wangchuk T."/>
            <person name="Wangdi T."/>
            <person name="Whittaker C."/>
            <person name="Wilkinson J."/>
            <person name="Wu Y."/>
            <person name="Wyman D."/>
            <person name="Yadav S."/>
            <person name="Yang S."/>
            <person name="Yang X."/>
            <person name="Yeager S."/>
            <person name="Yee E."/>
            <person name="Young G."/>
            <person name="Zainoun J."/>
            <person name="Zembeck L."/>
            <person name="Zimmer A."/>
            <person name="Zody M."/>
            <person name="Lander E."/>
        </authorList>
    </citation>
    <scope>NUCLEOTIDE SEQUENCE [LARGE SCALE GENOMIC DNA]</scope>
</reference>
<comment type="subcellular location">
    <subcellularLocation>
        <location evidence="1 8">Membrane</location>
        <topology evidence="1 8">Multi-pass membrane protein</topology>
    </subcellularLocation>
</comment>
<evidence type="ECO:0000256" key="5">
    <source>
        <dbReference type="ARBA" id="ARBA00022989"/>
    </source>
</evidence>
<feature type="transmembrane region" description="Helical" evidence="8">
    <location>
        <begin position="275"/>
        <end position="296"/>
    </location>
</feature>
<evidence type="ECO:0000313" key="9">
    <source>
        <dbReference type="Ensembl" id="ENSCSAVP00000003429.1"/>
    </source>
</evidence>